<comment type="caution">
    <text evidence="7">The sequence shown here is derived from an EMBL/GenBank/DDBJ whole genome shotgun (WGS) entry which is preliminary data.</text>
</comment>
<dbReference type="GO" id="GO:0005764">
    <property type="term" value="C:lysosome"/>
    <property type="evidence" value="ECO:0007669"/>
    <property type="project" value="TreeGrafter"/>
</dbReference>
<comment type="similarity">
    <text evidence="1">Belongs to the peptidase S28 family.</text>
</comment>
<dbReference type="GO" id="GO:0006508">
    <property type="term" value="P:proteolysis"/>
    <property type="evidence" value="ECO:0007669"/>
    <property type="project" value="UniProtKB-KW"/>
</dbReference>
<reference evidence="7 8" key="1">
    <citation type="journal article" date="2020" name="Nature">
        <title>Six reference-quality genomes reveal evolution of bat adaptations.</title>
        <authorList>
            <person name="Jebb D."/>
            <person name="Huang Z."/>
            <person name="Pippel M."/>
            <person name="Hughes G.M."/>
            <person name="Lavrichenko K."/>
            <person name="Devanna P."/>
            <person name="Winkler S."/>
            <person name="Jermiin L.S."/>
            <person name="Skirmuntt E.C."/>
            <person name="Katzourakis A."/>
            <person name="Burkitt-Gray L."/>
            <person name="Ray D.A."/>
            <person name="Sullivan K.A.M."/>
            <person name="Roscito J.G."/>
            <person name="Kirilenko B.M."/>
            <person name="Davalos L.M."/>
            <person name="Corthals A.P."/>
            <person name="Power M.L."/>
            <person name="Jones G."/>
            <person name="Ransome R.D."/>
            <person name="Dechmann D.K.N."/>
            <person name="Locatelli A.G."/>
            <person name="Puechmaille S.J."/>
            <person name="Fedrigo O."/>
            <person name="Jarvis E.D."/>
            <person name="Hiller M."/>
            <person name="Vernes S.C."/>
            <person name="Myers E.W."/>
            <person name="Teeling E.C."/>
        </authorList>
    </citation>
    <scope>NUCLEOTIDE SEQUENCE [LARGE SCALE GENOMIC DNA]</scope>
    <source>
        <strain evidence="7">Bat1K_MPI-CBG_1</strain>
    </source>
</reference>
<evidence type="ECO:0000313" key="8">
    <source>
        <dbReference type="Proteomes" id="UP000664940"/>
    </source>
</evidence>
<evidence type="ECO:0000256" key="3">
    <source>
        <dbReference type="ARBA" id="ARBA00022729"/>
    </source>
</evidence>
<feature type="chain" id="PRO_5032772097" evidence="6">
    <location>
        <begin position="24"/>
        <end position="164"/>
    </location>
</feature>
<evidence type="ECO:0000256" key="6">
    <source>
        <dbReference type="SAM" id="SignalP"/>
    </source>
</evidence>
<dbReference type="PANTHER" id="PTHR11010:SF11">
    <property type="entry name" value="THYMUS-SPECIFIC SERINE PROTEASE"/>
    <property type="match status" value="1"/>
</dbReference>
<dbReference type="AlphaFoldDB" id="A0A833YJV7"/>
<accession>A0A833YJV7</accession>
<protein>
    <submittedName>
        <fullName evidence="7">Serine protease 16</fullName>
    </submittedName>
</protein>
<evidence type="ECO:0000313" key="7">
    <source>
        <dbReference type="EMBL" id="KAF6075583.1"/>
    </source>
</evidence>
<sequence>MAVGPALWLSPLLLVSLCGSSAPASLLRRLGAHVRRVQESSVLRLSLDPGTTTLPKEGWLEQPLDPFNASDRRSFLQRYWINDQHWAGQDGPIFLHLGGEGSLGPGSVMRGHPAALAPALGALVIGLEHRFYGLSIPAGGLSMTQLRFLSSRHALSYTAWARGV</sequence>
<keyword evidence="5" id="KW-0325">Glycoprotein</keyword>
<keyword evidence="3 6" id="KW-0732">Signal</keyword>
<dbReference type="GO" id="GO:0008239">
    <property type="term" value="F:dipeptidyl-peptidase activity"/>
    <property type="evidence" value="ECO:0007669"/>
    <property type="project" value="TreeGrafter"/>
</dbReference>
<dbReference type="GO" id="GO:0005768">
    <property type="term" value="C:endosome"/>
    <property type="evidence" value="ECO:0007669"/>
    <property type="project" value="TreeGrafter"/>
</dbReference>
<keyword evidence="2 7" id="KW-0645">Protease</keyword>
<evidence type="ECO:0000256" key="5">
    <source>
        <dbReference type="ARBA" id="ARBA00023180"/>
    </source>
</evidence>
<dbReference type="GO" id="GO:0070008">
    <property type="term" value="F:serine-type exopeptidase activity"/>
    <property type="evidence" value="ECO:0007669"/>
    <property type="project" value="InterPro"/>
</dbReference>
<keyword evidence="4" id="KW-0378">Hydrolase</keyword>
<feature type="signal peptide" evidence="6">
    <location>
        <begin position="1"/>
        <end position="23"/>
    </location>
</feature>
<gene>
    <name evidence="7" type="ORF">HJG60_015659</name>
</gene>
<dbReference type="InterPro" id="IPR008758">
    <property type="entry name" value="Peptidase_S28"/>
</dbReference>
<dbReference type="Proteomes" id="UP000664940">
    <property type="component" value="Unassembled WGS sequence"/>
</dbReference>
<evidence type="ECO:0000256" key="2">
    <source>
        <dbReference type="ARBA" id="ARBA00022670"/>
    </source>
</evidence>
<proteinExistence type="inferred from homology"/>
<evidence type="ECO:0000256" key="1">
    <source>
        <dbReference type="ARBA" id="ARBA00011079"/>
    </source>
</evidence>
<name>A0A833YJV7_9CHIR</name>
<organism evidence="7 8">
    <name type="scientific">Phyllostomus discolor</name>
    <name type="common">pale spear-nosed bat</name>
    <dbReference type="NCBI Taxonomy" id="89673"/>
    <lineage>
        <taxon>Eukaryota</taxon>
        <taxon>Metazoa</taxon>
        <taxon>Chordata</taxon>
        <taxon>Craniata</taxon>
        <taxon>Vertebrata</taxon>
        <taxon>Euteleostomi</taxon>
        <taxon>Mammalia</taxon>
        <taxon>Eutheria</taxon>
        <taxon>Laurasiatheria</taxon>
        <taxon>Chiroptera</taxon>
        <taxon>Yangochiroptera</taxon>
        <taxon>Phyllostomidae</taxon>
        <taxon>Phyllostominae</taxon>
        <taxon>Phyllostomus</taxon>
    </lineage>
</organism>
<dbReference type="Pfam" id="PF05577">
    <property type="entry name" value="Peptidase_S28"/>
    <property type="match status" value="1"/>
</dbReference>
<dbReference type="InterPro" id="IPR029058">
    <property type="entry name" value="AB_hydrolase_fold"/>
</dbReference>
<dbReference type="EMBL" id="JABVXQ010000015">
    <property type="protein sequence ID" value="KAF6075583.1"/>
    <property type="molecule type" value="Genomic_DNA"/>
</dbReference>
<evidence type="ECO:0000256" key="4">
    <source>
        <dbReference type="ARBA" id="ARBA00022801"/>
    </source>
</evidence>
<dbReference type="PANTHER" id="PTHR11010">
    <property type="entry name" value="PROTEASE S28 PRO-X CARBOXYPEPTIDASE-RELATED"/>
    <property type="match status" value="1"/>
</dbReference>
<dbReference type="Gene3D" id="3.40.50.1820">
    <property type="entry name" value="alpha/beta hydrolase"/>
    <property type="match status" value="1"/>
</dbReference>